<evidence type="ECO:0000256" key="1">
    <source>
        <dbReference type="ARBA" id="ARBA00004651"/>
    </source>
</evidence>
<dbReference type="InterPro" id="IPR032808">
    <property type="entry name" value="DoxX"/>
</dbReference>
<dbReference type="Proteomes" id="UP001366060">
    <property type="component" value="Unassembled WGS sequence"/>
</dbReference>
<protein>
    <submittedName>
        <fullName evidence="8">DoxX family protein</fullName>
    </submittedName>
</protein>
<dbReference type="Pfam" id="PF07681">
    <property type="entry name" value="DoxX"/>
    <property type="match status" value="1"/>
</dbReference>
<feature type="transmembrane region" description="Helical" evidence="7">
    <location>
        <begin position="73"/>
        <end position="90"/>
    </location>
</feature>
<keyword evidence="4 7" id="KW-0812">Transmembrane</keyword>
<evidence type="ECO:0000256" key="4">
    <source>
        <dbReference type="ARBA" id="ARBA00022692"/>
    </source>
</evidence>
<keyword evidence="3" id="KW-1003">Cell membrane</keyword>
<name>A0ABU9H8Y1_9GAMM</name>
<dbReference type="InterPro" id="IPR051907">
    <property type="entry name" value="DoxX-like_oxidoreductase"/>
</dbReference>
<reference evidence="8 9" key="1">
    <citation type="submission" date="2024-02" db="EMBL/GenBank/DDBJ databases">
        <title>Bacteria isolated from the canopy kelp, Nereocystis luetkeana.</title>
        <authorList>
            <person name="Pfister C.A."/>
            <person name="Younker I.T."/>
            <person name="Light S.H."/>
        </authorList>
    </citation>
    <scope>NUCLEOTIDE SEQUENCE [LARGE SCALE GENOMIC DNA]</scope>
    <source>
        <strain evidence="8 9">TI.2.07</strain>
    </source>
</reference>
<gene>
    <name evidence="8" type="ORF">V6255_04265</name>
</gene>
<feature type="transmembrane region" description="Helical" evidence="7">
    <location>
        <begin position="12"/>
        <end position="38"/>
    </location>
</feature>
<evidence type="ECO:0000313" key="9">
    <source>
        <dbReference type="Proteomes" id="UP001366060"/>
    </source>
</evidence>
<comment type="caution">
    <text evidence="8">The sequence shown here is derived from an EMBL/GenBank/DDBJ whole genome shotgun (WGS) entry which is preliminary data.</text>
</comment>
<evidence type="ECO:0000256" key="7">
    <source>
        <dbReference type="SAM" id="Phobius"/>
    </source>
</evidence>
<keyword evidence="9" id="KW-1185">Reference proteome</keyword>
<organism evidence="8 9">
    <name type="scientific">Psychromonas arctica</name>
    <dbReference type="NCBI Taxonomy" id="168275"/>
    <lineage>
        <taxon>Bacteria</taxon>
        <taxon>Pseudomonadati</taxon>
        <taxon>Pseudomonadota</taxon>
        <taxon>Gammaproteobacteria</taxon>
        <taxon>Alteromonadales</taxon>
        <taxon>Psychromonadaceae</taxon>
        <taxon>Psychromonas</taxon>
    </lineage>
</organism>
<feature type="transmembrane region" description="Helical" evidence="7">
    <location>
        <begin position="105"/>
        <end position="126"/>
    </location>
</feature>
<keyword evidence="5 7" id="KW-1133">Transmembrane helix</keyword>
<dbReference type="EMBL" id="JBAKBA010000006">
    <property type="protein sequence ID" value="MEL0658349.1"/>
    <property type="molecule type" value="Genomic_DNA"/>
</dbReference>
<dbReference type="PANTHER" id="PTHR33452">
    <property type="entry name" value="OXIDOREDUCTASE CATD-RELATED"/>
    <property type="match status" value="1"/>
</dbReference>
<comment type="subcellular location">
    <subcellularLocation>
        <location evidence="1">Cell membrane</location>
        <topology evidence="1">Multi-pass membrane protein</topology>
    </subcellularLocation>
</comment>
<accession>A0ABU9H8Y1</accession>
<keyword evidence="6 7" id="KW-0472">Membrane</keyword>
<evidence type="ECO:0000256" key="3">
    <source>
        <dbReference type="ARBA" id="ARBA00022475"/>
    </source>
</evidence>
<dbReference type="PANTHER" id="PTHR33452:SF1">
    <property type="entry name" value="INNER MEMBRANE PROTEIN YPHA-RELATED"/>
    <property type="match status" value="1"/>
</dbReference>
<sequence length="142" mass="14902">MNTATQNYGATIARVSLGVVLIAHGLLKVLVFTIPGAVSYFESVGIPAIFIYLTLFGEFAGGTALLLGAYSRLSALLSMPILLGAVWVHSGNGWTFSSAGGGWEYPALLFVLAVIVALQGNGAFALRKLPFIDGLIPQSMKI</sequence>
<dbReference type="RefSeq" id="WP_341627019.1">
    <property type="nucleotide sequence ID" value="NZ_JBAKBA010000006.1"/>
</dbReference>
<comment type="similarity">
    <text evidence="2">Belongs to the DoxX family.</text>
</comment>
<evidence type="ECO:0000256" key="2">
    <source>
        <dbReference type="ARBA" id="ARBA00006679"/>
    </source>
</evidence>
<evidence type="ECO:0000313" key="8">
    <source>
        <dbReference type="EMBL" id="MEL0658349.1"/>
    </source>
</evidence>
<proteinExistence type="inferred from homology"/>
<evidence type="ECO:0000256" key="5">
    <source>
        <dbReference type="ARBA" id="ARBA00022989"/>
    </source>
</evidence>
<feature type="transmembrane region" description="Helical" evidence="7">
    <location>
        <begin position="44"/>
        <end position="66"/>
    </location>
</feature>
<evidence type="ECO:0000256" key="6">
    <source>
        <dbReference type="ARBA" id="ARBA00023136"/>
    </source>
</evidence>